<name>Q5VN71_ORYSJ</name>
<dbReference type="EMBL" id="AP005659">
    <property type="protein sequence ID" value="BAD69104.1"/>
    <property type="molecule type" value="Genomic_DNA"/>
</dbReference>
<reference evidence="2" key="2">
    <citation type="journal article" date="2008" name="Nucleic Acids Res.">
        <title>The rice annotation project database (RAP-DB): 2008 update.</title>
        <authorList>
            <consortium name="The rice annotation project (RAP)"/>
        </authorList>
    </citation>
    <scope>GENOME REANNOTATION</scope>
    <source>
        <strain evidence="2">cv. Nipponbare</strain>
    </source>
</reference>
<gene>
    <name evidence="1" type="primary">P0649C11.13</name>
</gene>
<evidence type="ECO:0000313" key="2">
    <source>
        <dbReference type="Proteomes" id="UP000000763"/>
    </source>
</evidence>
<evidence type="ECO:0000313" key="1">
    <source>
        <dbReference type="EMBL" id="BAD69104.1"/>
    </source>
</evidence>
<organism evidence="1 2">
    <name type="scientific">Oryza sativa subsp. japonica</name>
    <name type="common">Rice</name>
    <dbReference type="NCBI Taxonomy" id="39947"/>
    <lineage>
        <taxon>Eukaryota</taxon>
        <taxon>Viridiplantae</taxon>
        <taxon>Streptophyta</taxon>
        <taxon>Embryophyta</taxon>
        <taxon>Tracheophyta</taxon>
        <taxon>Spermatophyta</taxon>
        <taxon>Magnoliopsida</taxon>
        <taxon>Liliopsida</taxon>
        <taxon>Poales</taxon>
        <taxon>Poaceae</taxon>
        <taxon>BOP clade</taxon>
        <taxon>Oryzoideae</taxon>
        <taxon>Oryzeae</taxon>
        <taxon>Oryzinae</taxon>
        <taxon>Oryza</taxon>
        <taxon>Oryza sativa</taxon>
    </lineage>
</organism>
<dbReference type="Proteomes" id="UP000000763">
    <property type="component" value="Chromosome 6"/>
</dbReference>
<reference evidence="2" key="1">
    <citation type="journal article" date="2005" name="Nature">
        <title>The map-based sequence of the rice genome.</title>
        <authorList>
            <consortium name="International rice genome sequencing project (IRGSP)"/>
            <person name="Matsumoto T."/>
            <person name="Wu J."/>
            <person name="Kanamori H."/>
            <person name="Katayose Y."/>
            <person name="Fujisawa M."/>
            <person name="Namiki N."/>
            <person name="Mizuno H."/>
            <person name="Yamamoto K."/>
            <person name="Antonio B.A."/>
            <person name="Baba T."/>
            <person name="Sakata K."/>
            <person name="Nagamura Y."/>
            <person name="Aoki H."/>
            <person name="Arikawa K."/>
            <person name="Arita K."/>
            <person name="Bito T."/>
            <person name="Chiden Y."/>
            <person name="Fujitsuka N."/>
            <person name="Fukunaka R."/>
            <person name="Hamada M."/>
            <person name="Harada C."/>
            <person name="Hayashi A."/>
            <person name="Hijishita S."/>
            <person name="Honda M."/>
            <person name="Hosokawa S."/>
            <person name="Ichikawa Y."/>
            <person name="Idonuma A."/>
            <person name="Iijima M."/>
            <person name="Ikeda M."/>
            <person name="Ikeno M."/>
            <person name="Ito K."/>
            <person name="Ito S."/>
            <person name="Ito T."/>
            <person name="Ito Y."/>
            <person name="Ito Y."/>
            <person name="Iwabuchi A."/>
            <person name="Kamiya K."/>
            <person name="Karasawa W."/>
            <person name="Kurita K."/>
            <person name="Katagiri S."/>
            <person name="Kikuta A."/>
            <person name="Kobayashi H."/>
            <person name="Kobayashi N."/>
            <person name="Machita K."/>
            <person name="Maehara T."/>
            <person name="Masukawa M."/>
            <person name="Mizubayashi T."/>
            <person name="Mukai Y."/>
            <person name="Nagasaki H."/>
            <person name="Nagata Y."/>
            <person name="Naito S."/>
            <person name="Nakashima M."/>
            <person name="Nakama Y."/>
            <person name="Nakamichi Y."/>
            <person name="Nakamura M."/>
            <person name="Meguro A."/>
            <person name="Negishi M."/>
            <person name="Ohta I."/>
            <person name="Ohta T."/>
            <person name="Okamoto M."/>
            <person name="Ono N."/>
            <person name="Saji S."/>
            <person name="Sakaguchi M."/>
            <person name="Sakai K."/>
            <person name="Shibata M."/>
            <person name="Shimokawa T."/>
            <person name="Song J."/>
            <person name="Takazaki Y."/>
            <person name="Terasawa K."/>
            <person name="Tsugane M."/>
            <person name="Tsuji K."/>
            <person name="Ueda S."/>
            <person name="Waki K."/>
            <person name="Yamagata H."/>
            <person name="Yamamoto M."/>
            <person name="Yamamoto S."/>
            <person name="Yamane H."/>
            <person name="Yoshiki S."/>
            <person name="Yoshihara R."/>
            <person name="Yukawa K."/>
            <person name="Zhong H."/>
            <person name="Yano M."/>
            <person name="Yuan Q."/>
            <person name="Ouyang S."/>
            <person name="Liu J."/>
            <person name="Jones K.M."/>
            <person name="Gansberger K."/>
            <person name="Moffat K."/>
            <person name="Hill J."/>
            <person name="Bera J."/>
            <person name="Fadrosh D."/>
            <person name="Jin S."/>
            <person name="Johri S."/>
            <person name="Kim M."/>
            <person name="Overton L."/>
            <person name="Reardon M."/>
            <person name="Tsitrin T."/>
            <person name="Vuong H."/>
            <person name="Weaver B."/>
            <person name="Ciecko A."/>
            <person name="Tallon L."/>
            <person name="Jackson J."/>
            <person name="Pai G."/>
            <person name="Aken S.V."/>
            <person name="Utterback T."/>
            <person name="Reidmuller S."/>
            <person name="Feldblyum T."/>
            <person name="Hsiao J."/>
            <person name="Zismann V."/>
            <person name="Iobst S."/>
            <person name="de Vazeille A.R."/>
            <person name="Buell C.R."/>
            <person name="Ying K."/>
            <person name="Li Y."/>
            <person name="Lu T."/>
            <person name="Huang Y."/>
            <person name="Zhao Q."/>
            <person name="Feng Q."/>
            <person name="Zhang L."/>
            <person name="Zhu J."/>
            <person name="Weng Q."/>
            <person name="Mu J."/>
            <person name="Lu Y."/>
            <person name="Fan D."/>
            <person name="Liu Y."/>
            <person name="Guan J."/>
            <person name="Zhang Y."/>
            <person name="Yu S."/>
            <person name="Liu X."/>
            <person name="Zhang Y."/>
            <person name="Hong G."/>
            <person name="Han B."/>
            <person name="Choisne N."/>
            <person name="Demange N."/>
            <person name="Orjeda G."/>
            <person name="Samain S."/>
            <person name="Cattolico L."/>
            <person name="Pelletier E."/>
            <person name="Couloux A."/>
            <person name="Segurens B."/>
            <person name="Wincker P."/>
            <person name="D'Hont A."/>
            <person name="Scarpelli C."/>
            <person name="Weissenbach J."/>
            <person name="Salanoubat M."/>
            <person name="Quetier F."/>
            <person name="Yu Y."/>
            <person name="Kim H.R."/>
            <person name="Rambo T."/>
            <person name="Currie J."/>
            <person name="Collura K."/>
            <person name="Luo M."/>
            <person name="Yang T."/>
            <person name="Ammiraju J.S.S."/>
            <person name="Engler F."/>
            <person name="Soderlund C."/>
            <person name="Wing R.A."/>
            <person name="Palmer L.E."/>
            <person name="de la Bastide M."/>
            <person name="Spiegel L."/>
            <person name="Nascimento L."/>
            <person name="Zutavern T."/>
            <person name="O'Shaughnessy A."/>
            <person name="Dike S."/>
            <person name="Dedhia N."/>
            <person name="Preston R."/>
            <person name="Balija V."/>
            <person name="McCombie W.R."/>
            <person name="Chow T."/>
            <person name="Chen H."/>
            <person name="Chung M."/>
            <person name="Chen C."/>
            <person name="Shaw J."/>
            <person name="Wu H."/>
            <person name="Hsiao K."/>
            <person name="Chao Y."/>
            <person name="Chu M."/>
            <person name="Cheng C."/>
            <person name="Hour A."/>
            <person name="Lee P."/>
            <person name="Lin S."/>
            <person name="Lin Y."/>
            <person name="Liou J."/>
            <person name="Liu S."/>
            <person name="Hsing Y."/>
            <person name="Raghuvanshi S."/>
            <person name="Mohanty A."/>
            <person name="Bharti A.K."/>
            <person name="Gaur A."/>
            <person name="Gupta V."/>
            <person name="Kumar D."/>
            <person name="Ravi V."/>
            <person name="Vij S."/>
            <person name="Kapur A."/>
            <person name="Khurana P."/>
            <person name="Khurana P."/>
            <person name="Khurana J.P."/>
            <person name="Tyagi A.K."/>
            <person name="Gaikwad K."/>
            <person name="Singh A."/>
            <person name="Dalal V."/>
            <person name="Srivastava S."/>
            <person name="Dixit A."/>
            <person name="Pal A.K."/>
            <person name="Ghazi I.A."/>
            <person name="Yadav M."/>
            <person name="Pandit A."/>
            <person name="Bhargava A."/>
            <person name="Sureshbabu K."/>
            <person name="Batra K."/>
            <person name="Sharma T.R."/>
            <person name="Mohapatra T."/>
            <person name="Singh N.K."/>
            <person name="Messing J."/>
            <person name="Nelson A.B."/>
            <person name="Fuks G."/>
            <person name="Kavchok S."/>
            <person name="Keizer G."/>
            <person name="Linton E."/>
            <person name="Llaca V."/>
            <person name="Song R."/>
            <person name="Tanyolac B."/>
            <person name="Young S."/>
            <person name="Ho-Il K."/>
            <person name="Hahn J.H."/>
            <person name="Sangsakoo G."/>
            <person name="Vanavichit A."/>
            <person name="de Mattos Luiz.A.T."/>
            <person name="Zimmer P.D."/>
            <person name="Malone G."/>
            <person name="Dellagostin O."/>
            <person name="de Oliveira A.C."/>
            <person name="Bevan M."/>
            <person name="Bancroft I."/>
            <person name="Minx P."/>
            <person name="Cordum H."/>
            <person name="Wilson R."/>
            <person name="Cheng Z."/>
            <person name="Jin W."/>
            <person name="Jiang J."/>
            <person name="Leong S.A."/>
            <person name="Iwama H."/>
            <person name="Gojobori T."/>
            <person name="Itoh T."/>
            <person name="Niimura Y."/>
            <person name="Fujii Y."/>
            <person name="Habara T."/>
            <person name="Sakai H."/>
            <person name="Sato Y."/>
            <person name="Wilson G."/>
            <person name="Kumar K."/>
            <person name="McCouch S."/>
            <person name="Juretic N."/>
            <person name="Hoen D."/>
            <person name="Wright S."/>
            <person name="Bruskiewich R."/>
            <person name="Bureau T."/>
            <person name="Miyao A."/>
            <person name="Hirochika H."/>
            <person name="Nishikawa T."/>
            <person name="Kadowaki K."/>
            <person name="Sugiura M."/>
            <person name="Burr B."/>
            <person name="Sasaki T."/>
        </authorList>
    </citation>
    <scope>NUCLEOTIDE SEQUENCE [LARGE SCALE GENOMIC DNA]</scope>
    <source>
        <strain evidence="2">cv. Nipponbare</strain>
    </source>
</reference>
<accession>Q5VN71</accession>
<sequence>MPKYLLYKCKQDPLPEQEGESTQVITLTTNYSEQIGTAQAGLIKSSSPPPLASRVVPGSLLLWLRAGVLI</sequence>
<proteinExistence type="predicted"/>
<dbReference type="AlphaFoldDB" id="Q5VN71"/>
<protein>
    <submittedName>
        <fullName evidence="1">Uncharacterized protein</fullName>
    </submittedName>
</protein>